<feature type="signal peptide" evidence="1">
    <location>
        <begin position="1"/>
        <end position="15"/>
    </location>
</feature>
<dbReference type="RefSeq" id="WP_094983437.1">
    <property type="nucleotide sequence ID" value="NZ_NHNI01000001.1"/>
</dbReference>
<evidence type="ECO:0000313" key="2">
    <source>
        <dbReference type="EMBL" id="OZY85557.1"/>
    </source>
</evidence>
<sequence>MIRILLISITFLLSACGGSGSVKNTGEQYVSASTSSAVSNAAVSISSSTASNATLSSSSATSEELYGLYVSLHMGRADQLLGNSQREDRFIKFVRDNGFNYLIFYELEGIEPTSLKAQQFSSLVSRAKLTAGVTQVAAALGDVGEADTIVKYNKGRSAAERIDVLNVEYEFWNKPNRKMEFATTISMLERFRTVALANQLTTEIYIGWIDTTEAISLANVTDRILVHFYRQNDIDIVNFGIERLEYLAAASRKVKIAPIFSAEGPKNTYDVPFMGCWLENNANQQAFKSWKAQYDALTHTWKENIEIVGATWFVYDKFLDVGIGPANGCTN</sequence>
<proteinExistence type="predicted"/>
<evidence type="ECO:0000256" key="1">
    <source>
        <dbReference type="SAM" id="SignalP"/>
    </source>
</evidence>
<name>A0A266Q6P7_9GAMM</name>
<feature type="chain" id="PRO_5013261117" description="Glycoside hydrolase" evidence="1">
    <location>
        <begin position="16"/>
        <end position="331"/>
    </location>
</feature>
<protein>
    <recommendedName>
        <fullName evidence="4">Glycoside hydrolase</fullName>
    </recommendedName>
</protein>
<keyword evidence="3" id="KW-1185">Reference proteome</keyword>
<dbReference type="EMBL" id="NHNI01000001">
    <property type="protein sequence ID" value="OZY85557.1"/>
    <property type="molecule type" value="Genomic_DNA"/>
</dbReference>
<dbReference type="STRING" id="1209072.GCA_000766945_00192"/>
<organism evidence="2 3">
    <name type="scientific">Cellvibrio mixtus</name>
    <dbReference type="NCBI Taxonomy" id="39650"/>
    <lineage>
        <taxon>Bacteria</taxon>
        <taxon>Pseudomonadati</taxon>
        <taxon>Pseudomonadota</taxon>
        <taxon>Gammaproteobacteria</taxon>
        <taxon>Cellvibrionales</taxon>
        <taxon>Cellvibrionaceae</taxon>
        <taxon>Cellvibrio</taxon>
    </lineage>
</organism>
<evidence type="ECO:0008006" key="4">
    <source>
        <dbReference type="Google" id="ProtNLM"/>
    </source>
</evidence>
<comment type="caution">
    <text evidence="2">The sequence shown here is derived from an EMBL/GenBank/DDBJ whole genome shotgun (WGS) entry which is preliminary data.</text>
</comment>
<gene>
    <name evidence="2" type="ORF">CBP51_00445</name>
</gene>
<accession>A0A266Q6P7</accession>
<dbReference type="AlphaFoldDB" id="A0A266Q6P7"/>
<reference evidence="3" key="1">
    <citation type="submission" date="2017-05" db="EMBL/GenBank/DDBJ databases">
        <authorList>
            <person name="Barney B.M."/>
        </authorList>
    </citation>
    <scope>NUCLEOTIDE SEQUENCE [LARGE SCALE GENOMIC DNA]</scope>
    <source>
        <strain evidence="3">PSBB022</strain>
    </source>
</reference>
<dbReference type="PROSITE" id="PS51257">
    <property type="entry name" value="PROKAR_LIPOPROTEIN"/>
    <property type="match status" value="1"/>
</dbReference>
<keyword evidence="1" id="KW-0732">Signal</keyword>
<evidence type="ECO:0000313" key="3">
    <source>
        <dbReference type="Proteomes" id="UP000216101"/>
    </source>
</evidence>
<dbReference type="Proteomes" id="UP000216101">
    <property type="component" value="Unassembled WGS sequence"/>
</dbReference>